<dbReference type="Proteomes" id="UP000655759">
    <property type="component" value="Unassembled WGS sequence"/>
</dbReference>
<evidence type="ECO:0000313" key="3">
    <source>
        <dbReference type="Proteomes" id="UP000655759"/>
    </source>
</evidence>
<feature type="transmembrane region" description="Helical" evidence="1">
    <location>
        <begin position="12"/>
        <end position="36"/>
    </location>
</feature>
<feature type="transmembrane region" description="Helical" evidence="1">
    <location>
        <begin position="172"/>
        <end position="196"/>
    </location>
</feature>
<feature type="transmembrane region" description="Helical" evidence="1">
    <location>
        <begin position="108"/>
        <end position="128"/>
    </location>
</feature>
<evidence type="ECO:0000313" key="2">
    <source>
        <dbReference type="EMBL" id="CAE6492572.1"/>
    </source>
</evidence>
<feature type="transmembrane region" description="Helical" evidence="1">
    <location>
        <begin position="144"/>
        <end position="160"/>
    </location>
</feature>
<evidence type="ECO:0008006" key="4">
    <source>
        <dbReference type="Google" id="ProtNLM"/>
    </source>
</evidence>
<sequence length="259" mass="30018">MKPKEVPKRIDSLSLGVILIIIALGVVFQIFNYFVIEQVDDELDVIEISVTVVFGIAAVMAFLVSRSYSWKTEVFGKTYFSLGMAYSMFIIAEIIWDYHEVVLKTSPYPSPADVFYFAFYPFTIYHLVKNCKFFKPKLGKIEKTWLLAIPLVIIGIYSYSAYDQLGEFNLDFYYGSVFVIGTSVTLTFAILGVTIFRHSLLGVIWMLLAFGIFLNSFADVWYYYLEIFDLYSREHVTMALWFTSTNFIIYALYKHYKSI</sequence>
<comment type="caution">
    <text evidence="2">The sequence shown here is derived from an EMBL/GenBank/DDBJ whole genome shotgun (WGS) entry which is preliminary data.</text>
</comment>
<accession>A0A812F2R9</accession>
<dbReference type="AlphaFoldDB" id="A0A812F2R9"/>
<keyword evidence="1" id="KW-0472">Membrane</keyword>
<dbReference type="EMBL" id="CAJNAQ010000005">
    <property type="protein sequence ID" value="CAE6492572.1"/>
    <property type="molecule type" value="Genomic_DNA"/>
</dbReference>
<gene>
    <name evidence="2" type="ORF">NUZ5A_50053</name>
</gene>
<evidence type="ECO:0000256" key="1">
    <source>
        <dbReference type="SAM" id="Phobius"/>
    </source>
</evidence>
<organism evidence="2 3">
    <name type="scientific">Candidatus Nitrosotenuis uzonensis</name>
    <dbReference type="NCBI Taxonomy" id="1407055"/>
    <lineage>
        <taxon>Archaea</taxon>
        <taxon>Nitrososphaerota</taxon>
        <taxon>Candidatus Nitrosotenuis</taxon>
    </lineage>
</organism>
<proteinExistence type="predicted"/>
<dbReference type="RefSeq" id="WP_205098857.1">
    <property type="nucleotide sequence ID" value="NZ_CAJNAQ010000005.1"/>
</dbReference>
<keyword evidence="1" id="KW-1133">Transmembrane helix</keyword>
<feature type="transmembrane region" description="Helical" evidence="1">
    <location>
        <begin position="236"/>
        <end position="253"/>
    </location>
</feature>
<feature type="transmembrane region" description="Helical" evidence="1">
    <location>
        <begin position="48"/>
        <end position="66"/>
    </location>
</feature>
<feature type="transmembrane region" description="Helical" evidence="1">
    <location>
        <begin position="78"/>
        <end position="96"/>
    </location>
</feature>
<keyword evidence="1" id="KW-0812">Transmembrane</keyword>
<protein>
    <recommendedName>
        <fullName evidence="4">Histidine kinase N-terminal 7TM region domain-containing protein</fullName>
    </recommendedName>
</protein>
<reference evidence="2" key="1">
    <citation type="submission" date="2021-02" db="EMBL/GenBank/DDBJ databases">
        <authorList>
            <person name="Han P."/>
        </authorList>
    </citation>
    <scope>NUCLEOTIDE SEQUENCE</scope>
    <source>
        <strain evidence="2">Candidatus Nitrosotenuis uzonensis 5A</strain>
    </source>
</reference>
<feature type="transmembrane region" description="Helical" evidence="1">
    <location>
        <begin position="203"/>
        <end position="224"/>
    </location>
</feature>
<name>A0A812F2R9_9ARCH</name>